<dbReference type="Proteomes" id="UP000070255">
    <property type="component" value="Unassembled WGS sequence"/>
</dbReference>
<feature type="transmembrane region" description="Helical" evidence="1">
    <location>
        <begin position="176"/>
        <end position="196"/>
    </location>
</feature>
<keyword evidence="1" id="KW-0472">Membrane</keyword>
<name>A0ABR5T7E8_9BURK</name>
<dbReference type="EMBL" id="LNJQ01000004">
    <property type="protein sequence ID" value="KWZ39134.1"/>
    <property type="molecule type" value="Genomic_DNA"/>
</dbReference>
<evidence type="ECO:0000313" key="3">
    <source>
        <dbReference type="Proteomes" id="UP000070255"/>
    </source>
</evidence>
<evidence type="ECO:0000313" key="2">
    <source>
        <dbReference type="EMBL" id="KWZ39134.1"/>
    </source>
</evidence>
<protein>
    <recommendedName>
        <fullName evidence="4">DUF2878 domain-containing protein</fullName>
    </recommendedName>
</protein>
<keyword evidence="1" id="KW-0812">Transmembrane</keyword>
<gene>
    <name evidence="2" type="ORF">WS72_30725</name>
</gene>
<feature type="transmembrane region" description="Helical" evidence="1">
    <location>
        <begin position="93"/>
        <end position="110"/>
    </location>
</feature>
<evidence type="ECO:0000256" key="1">
    <source>
        <dbReference type="SAM" id="Phobius"/>
    </source>
</evidence>
<feature type="transmembrane region" description="Helical" evidence="1">
    <location>
        <begin position="116"/>
        <end position="134"/>
    </location>
</feature>
<feature type="transmembrane region" description="Helical" evidence="1">
    <location>
        <begin position="61"/>
        <end position="81"/>
    </location>
</feature>
<comment type="caution">
    <text evidence="2">The sequence shown here is derived from an EMBL/GenBank/DDBJ whole genome shotgun (WGS) entry which is preliminary data.</text>
</comment>
<keyword evidence="1" id="KW-1133">Transmembrane helix</keyword>
<organism evidence="2 3">
    <name type="scientific">Burkholderia savannae</name>
    <dbReference type="NCBI Taxonomy" id="1637837"/>
    <lineage>
        <taxon>Bacteria</taxon>
        <taxon>Pseudomonadati</taxon>
        <taxon>Pseudomonadota</taxon>
        <taxon>Betaproteobacteria</taxon>
        <taxon>Burkholderiales</taxon>
        <taxon>Burkholderiaceae</taxon>
        <taxon>Burkholderia</taxon>
        <taxon>pseudomallei group</taxon>
    </lineage>
</organism>
<sequence>METSVVPAARQPAAQSPVMGRAVVAALIAGLGIFSVGDHFYHVWNGILWYNWAPRLDGQSLLVWPIFVAGAGAILAVTYPFTRGTAPPPASRLIALVAVSHLVYAATGVFGNTHPLALSIALVALWLARIAATAEHRTRIAALSVIVAATGPLIEGFVSSLGLFDYALQQFARVPYWLFAAYLHAGPLAFAFGRWVRNGRLGGGA</sequence>
<keyword evidence="3" id="KW-1185">Reference proteome</keyword>
<evidence type="ECO:0008006" key="4">
    <source>
        <dbReference type="Google" id="ProtNLM"/>
    </source>
</evidence>
<dbReference type="RefSeq" id="WP_060823105.1">
    <property type="nucleotide sequence ID" value="NZ_LNJQ01000004.1"/>
</dbReference>
<reference evidence="2 3" key="1">
    <citation type="submission" date="2015-11" db="EMBL/GenBank/DDBJ databases">
        <authorList>
            <person name="Sahl J."/>
            <person name="Wagner D."/>
            <person name="Keim P."/>
        </authorList>
    </citation>
    <scope>NUCLEOTIDE SEQUENCE [LARGE SCALE GENOMIC DNA]</scope>
    <source>
        <strain evidence="2 3">BDU18</strain>
    </source>
</reference>
<feature type="transmembrane region" description="Helical" evidence="1">
    <location>
        <begin position="21"/>
        <end position="41"/>
    </location>
</feature>
<accession>A0ABR5T7E8</accession>
<feature type="transmembrane region" description="Helical" evidence="1">
    <location>
        <begin position="141"/>
        <end position="164"/>
    </location>
</feature>
<proteinExistence type="predicted"/>